<dbReference type="InterPro" id="IPR036652">
    <property type="entry name" value="YjeF_N_dom_sf"/>
</dbReference>
<dbReference type="EMBL" id="CP017675">
    <property type="protein sequence ID" value="APB32737.1"/>
    <property type="molecule type" value="Genomic_DNA"/>
</dbReference>
<sequence length="236" mass="25377">MNEPFCTSTGLPIPTLTPAQVTRWWASVAHAGLSQAVWVETAGRSGAMLTLGWLGEDWQVGRVVVLVGNGVTGSVVLSAARHLANRCLNVRVWLNPEILDNQFLQNQYNLYQKTGAQRVDLAELTGETAAVVVVGSDTPLPPEIWCWVAESGAEVLRVGAMLDGTAAATLVLGLPVTETPYGGQLYLADVGVPLAVYEQLGLYHRFVFGNQYIIPMYQREEGGLDLGAEIATPPDC</sequence>
<dbReference type="RefSeq" id="WP_071453427.1">
    <property type="nucleotide sequence ID" value="NZ_CP017675.1"/>
</dbReference>
<feature type="domain" description="YjeF N-terminal" evidence="1">
    <location>
        <begin position="39"/>
        <end position="119"/>
    </location>
</feature>
<proteinExistence type="predicted"/>
<keyword evidence="3" id="KW-1185">Reference proteome</keyword>
<name>A0A1J0AA13_9CYAN</name>
<dbReference type="OrthoDB" id="9806925at2"/>
<accession>A0A1J0AA13</accession>
<dbReference type="PANTHER" id="PTHR13612:SF0">
    <property type="entry name" value="ENHANCER OF MRNA-DECAPPING PROTEIN 3"/>
    <property type="match status" value="1"/>
</dbReference>
<reference evidence="2 3" key="1">
    <citation type="submission" date="2016-10" db="EMBL/GenBank/DDBJ databases">
        <title>Description of Gloeomargarita lithophora gen. nov., sp. nov., a thylakoid-bearing basal-branching cyanobacterium with intracellular carbonates, and proposal for Gloeomargaritales ord. nov.</title>
        <authorList>
            <person name="Moreira D."/>
            <person name="Tavera R."/>
            <person name="Benzerara K."/>
            <person name="Skouri-Panet F."/>
            <person name="Couradeau E."/>
            <person name="Gerard E."/>
            <person name="Loussert C."/>
            <person name="Novelo E."/>
            <person name="Zivanovic Y."/>
            <person name="Lopez-Garcia P."/>
        </authorList>
    </citation>
    <scope>NUCLEOTIDE SEQUENCE [LARGE SCALE GENOMIC DNA]</scope>
    <source>
        <strain evidence="2 3">D10</strain>
    </source>
</reference>
<evidence type="ECO:0000259" key="1">
    <source>
        <dbReference type="Pfam" id="PF03853"/>
    </source>
</evidence>
<evidence type="ECO:0000313" key="3">
    <source>
        <dbReference type="Proteomes" id="UP000180235"/>
    </source>
</evidence>
<dbReference type="Proteomes" id="UP000180235">
    <property type="component" value="Chromosome"/>
</dbReference>
<dbReference type="SUPFAM" id="SSF64153">
    <property type="entry name" value="YjeF N-terminal domain-like"/>
    <property type="match status" value="1"/>
</dbReference>
<dbReference type="AlphaFoldDB" id="A0A1J0AA13"/>
<dbReference type="Gene3D" id="3.40.50.10260">
    <property type="entry name" value="YjeF N-terminal domain"/>
    <property type="match status" value="1"/>
</dbReference>
<dbReference type="PANTHER" id="PTHR13612">
    <property type="entry name" value="ENHANCER OF MRNA-DECAPPING PROTEIN 3"/>
    <property type="match status" value="1"/>
</dbReference>
<dbReference type="GO" id="GO:0031087">
    <property type="term" value="P:deadenylation-independent decapping of nuclear-transcribed mRNA"/>
    <property type="evidence" value="ECO:0007669"/>
    <property type="project" value="TreeGrafter"/>
</dbReference>
<dbReference type="KEGG" id="glt:GlitD10_0426"/>
<gene>
    <name evidence="2" type="ORF">GlitD10_0426</name>
</gene>
<dbReference type="Pfam" id="PF03853">
    <property type="entry name" value="YjeF_N"/>
    <property type="match status" value="1"/>
</dbReference>
<dbReference type="GO" id="GO:0033962">
    <property type="term" value="P:P-body assembly"/>
    <property type="evidence" value="ECO:0007669"/>
    <property type="project" value="TreeGrafter"/>
</dbReference>
<dbReference type="GO" id="GO:0000932">
    <property type="term" value="C:P-body"/>
    <property type="evidence" value="ECO:0007669"/>
    <property type="project" value="TreeGrafter"/>
</dbReference>
<evidence type="ECO:0000313" key="2">
    <source>
        <dbReference type="EMBL" id="APB32737.1"/>
    </source>
</evidence>
<protein>
    <recommendedName>
        <fullName evidence="1">YjeF N-terminal domain-containing protein</fullName>
    </recommendedName>
</protein>
<organism evidence="2 3">
    <name type="scientific">Gloeomargarita lithophora Alchichica-D10</name>
    <dbReference type="NCBI Taxonomy" id="1188229"/>
    <lineage>
        <taxon>Bacteria</taxon>
        <taxon>Bacillati</taxon>
        <taxon>Cyanobacteriota</taxon>
        <taxon>Cyanophyceae</taxon>
        <taxon>Gloeomargaritales</taxon>
        <taxon>Gloeomargaritaceae</taxon>
        <taxon>Gloeomargarita</taxon>
    </lineage>
</organism>
<dbReference type="InterPro" id="IPR004443">
    <property type="entry name" value="YjeF_N_dom"/>
</dbReference>
<dbReference type="GO" id="GO:0003729">
    <property type="term" value="F:mRNA binding"/>
    <property type="evidence" value="ECO:0007669"/>
    <property type="project" value="TreeGrafter"/>
</dbReference>
<dbReference type="STRING" id="1188229.GlitD10_0426"/>